<evidence type="ECO:0000256" key="6">
    <source>
        <dbReference type="PROSITE-ProRule" id="PRU01172"/>
    </source>
</evidence>
<feature type="chain" id="PRO_5003455155" evidence="7">
    <location>
        <begin position="26"/>
        <end position="457"/>
    </location>
</feature>
<protein>
    <submittedName>
        <fullName evidence="9">Pentraxin 4</fullName>
    </submittedName>
</protein>
<evidence type="ECO:0000256" key="1">
    <source>
        <dbReference type="ARBA" id="ARBA00001913"/>
    </source>
</evidence>
<evidence type="ECO:0000313" key="9">
    <source>
        <dbReference type="Ensembl" id="ENSLAFP00000010595.2"/>
    </source>
</evidence>
<dbReference type="Proteomes" id="UP000007646">
    <property type="component" value="Unassembled WGS sequence"/>
</dbReference>
<dbReference type="HOGENOM" id="CLU_044996_0_0_1"/>
<keyword evidence="5" id="KW-0325">Glycoprotein</keyword>
<comment type="cofactor">
    <cofactor evidence="1">
        <name>Ca(2+)</name>
        <dbReference type="ChEBI" id="CHEBI:29108"/>
    </cofactor>
</comment>
<dbReference type="Ensembl" id="ENSLAFT00000012670.2">
    <property type="protein sequence ID" value="ENSLAFP00000010595.2"/>
    <property type="gene ID" value="ENSLAFG00000012669.2"/>
</dbReference>
<dbReference type="FunCoup" id="G3T9U9">
    <property type="interactions" value="1"/>
</dbReference>
<sequence length="457" mass="50016">MGWWGRKTLFFLFVLVPTFLYMALSQEARPPGQRKPFFERLWRLEEQFQRSQEVTLIHLQGTTSNYNVSYSINACFRSLAQENQAMALAAVQGDLGHLKTWVWKTQWRGCEVDAKLLPSDLALSDRNQQHAQKLKEQKVQSDAISRLACGLALDMQALQDTLAGLTQLIHSQGARLTAPGPTPMMALTPSPAPAQTPPQWPILSPLQLQGDRQVLPALLEHRNSPRDITGHLQVTWGPASAASQQAPQEETGDPPQSLVCSVSLVLVFPDASTENVVFLHPGFFVGLQTLSICSWVRTASGCLGTHLSYPTKENDNKLVLHGQDLAAGSVHFVIQDLAFWELLLQLLLDSQWHHLCGVDHRVVATGSRFWKGYEIPPRGSLVLGQEQDTVGGGFDSAETFVGSVAGLATWGWALPREVSSLATGKAVLTGPLLTLANAKSASGFVQRVTGSCLELHP</sequence>
<reference evidence="9" key="2">
    <citation type="submission" date="2025-08" db="UniProtKB">
        <authorList>
            <consortium name="Ensembl"/>
        </authorList>
    </citation>
    <scope>IDENTIFICATION</scope>
    <source>
        <strain evidence="9">Isolate ISIS603380</strain>
    </source>
</reference>
<dbReference type="InterPro" id="IPR013320">
    <property type="entry name" value="ConA-like_dom_sf"/>
</dbReference>
<dbReference type="Pfam" id="PF00354">
    <property type="entry name" value="Pentaxin"/>
    <property type="match status" value="1"/>
</dbReference>
<dbReference type="InParanoid" id="G3T9U9"/>
<dbReference type="STRING" id="9785.ENSLAFP00000010595"/>
<evidence type="ECO:0000259" key="8">
    <source>
        <dbReference type="PROSITE" id="PS51828"/>
    </source>
</evidence>
<dbReference type="PANTHER" id="PTHR19277">
    <property type="entry name" value="PENTRAXIN"/>
    <property type="match status" value="1"/>
</dbReference>
<dbReference type="GeneTree" id="ENSGT01060000248575"/>
<dbReference type="eggNOG" id="ENOG502QTID">
    <property type="taxonomic scope" value="Eukaryota"/>
</dbReference>
<evidence type="ECO:0000256" key="3">
    <source>
        <dbReference type="ARBA" id="ARBA00022837"/>
    </source>
</evidence>
<reference evidence="9 10" key="1">
    <citation type="submission" date="2009-06" db="EMBL/GenBank/DDBJ databases">
        <title>The Genome Sequence of Loxodonta africana (African elephant).</title>
        <authorList>
            <person name="Di Palma F."/>
            <person name="Heiman D."/>
            <person name="Young S."/>
            <person name="Johnson J."/>
            <person name="Lander E.S."/>
            <person name="Lindblad-Toh K."/>
        </authorList>
    </citation>
    <scope>NUCLEOTIDE SEQUENCE [LARGE SCALE GENOMIC DNA]</scope>
    <source>
        <strain evidence="9 10">Isolate ISIS603380</strain>
    </source>
</reference>
<feature type="signal peptide" evidence="7">
    <location>
        <begin position="1"/>
        <end position="25"/>
    </location>
</feature>
<dbReference type="PRINTS" id="PR00895">
    <property type="entry name" value="PENTAXIN"/>
</dbReference>
<evidence type="ECO:0000313" key="10">
    <source>
        <dbReference type="Proteomes" id="UP000007646"/>
    </source>
</evidence>
<organism evidence="9 10">
    <name type="scientific">Loxodonta africana</name>
    <name type="common">African elephant</name>
    <dbReference type="NCBI Taxonomy" id="9785"/>
    <lineage>
        <taxon>Eukaryota</taxon>
        <taxon>Metazoa</taxon>
        <taxon>Chordata</taxon>
        <taxon>Craniata</taxon>
        <taxon>Vertebrata</taxon>
        <taxon>Euteleostomi</taxon>
        <taxon>Mammalia</taxon>
        <taxon>Eutheria</taxon>
        <taxon>Afrotheria</taxon>
        <taxon>Proboscidea</taxon>
        <taxon>Elephantidae</taxon>
        <taxon>Loxodonta</taxon>
    </lineage>
</organism>
<comment type="caution">
    <text evidence="6">Lacks conserved residue(s) required for the propagation of feature annotation.</text>
</comment>
<dbReference type="SMART" id="SM00159">
    <property type="entry name" value="PTX"/>
    <property type="match status" value="1"/>
</dbReference>
<keyword evidence="2" id="KW-0479">Metal-binding</keyword>
<evidence type="ECO:0000256" key="5">
    <source>
        <dbReference type="ARBA" id="ARBA00023180"/>
    </source>
</evidence>
<keyword evidence="4" id="KW-1015">Disulfide bond</keyword>
<dbReference type="GO" id="GO:0046872">
    <property type="term" value="F:metal ion binding"/>
    <property type="evidence" value="ECO:0007669"/>
    <property type="project" value="UniProtKB-KW"/>
</dbReference>
<keyword evidence="7" id="KW-0732">Signal</keyword>
<dbReference type="PROSITE" id="PS51828">
    <property type="entry name" value="PTX_2"/>
    <property type="match status" value="1"/>
</dbReference>
<feature type="domain" description="Pentraxin (PTX)" evidence="8">
    <location>
        <begin position="262"/>
        <end position="454"/>
    </location>
</feature>
<evidence type="ECO:0000256" key="4">
    <source>
        <dbReference type="ARBA" id="ARBA00023157"/>
    </source>
</evidence>
<dbReference type="InterPro" id="IPR051360">
    <property type="entry name" value="Neuronal_Pentraxin_Related"/>
</dbReference>
<name>G3T9U9_LOXAF</name>
<keyword evidence="3" id="KW-0106">Calcium</keyword>
<dbReference type="OMA" id="CSWVRTS"/>
<reference evidence="9" key="3">
    <citation type="submission" date="2025-09" db="UniProtKB">
        <authorList>
            <consortium name="Ensembl"/>
        </authorList>
    </citation>
    <scope>IDENTIFICATION</scope>
    <source>
        <strain evidence="9">Isolate ISIS603380</strain>
    </source>
</reference>
<evidence type="ECO:0000256" key="2">
    <source>
        <dbReference type="ARBA" id="ARBA00022723"/>
    </source>
</evidence>
<evidence type="ECO:0000256" key="7">
    <source>
        <dbReference type="SAM" id="SignalP"/>
    </source>
</evidence>
<dbReference type="PANTHER" id="PTHR19277:SF122">
    <property type="entry name" value="PENTRAXIN-4"/>
    <property type="match status" value="1"/>
</dbReference>
<dbReference type="AlphaFoldDB" id="G3T9U9"/>
<dbReference type="SUPFAM" id="SSF49899">
    <property type="entry name" value="Concanavalin A-like lectins/glucanases"/>
    <property type="match status" value="1"/>
</dbReference>
<dbReference type="Gene3D" id="2.60.120.200">
    <property type="match status" value="1"/>
</dbReference>
<proteinExistence type="predicted"/>
<keyword evidence="10" id="KW-1185">Reference proteome</keyword>
<gene>
    <name evidence="9" type="primary">PTX4</name>
</gene>
<accession>G3T9U9</accession>
<dbReference type="InterPro" id="IPR001759">
    <property type="entry name" value="PTX_dom"/>
</dbReference>